<accession>A0A3M0A6H6</accession>
<sequence length="382" mass="43819">MINKETPLTKAQKEIITEFYSHKPVKVIFNKEERDNLWKQLTDKTQNFDFNELNEKCPALSHQIKKSYENQNYIQSAVFSECVYAQALAKLFKLELFINCDINNSFLSGEIIQLLHSYNLVPRYVYSSIDKSRMLIQAGGSRGIDSALITIINPVIFKIEFKEPSAKTSEPDLPKYGEDGILKIKDEFLEKNPQFDLMLKEQVGLNFFNSMGSNINNFSFESIDFAVSNNYCKSNNFYKKDADVIVTEDIDGSLTMIPANQVSRWAEIQGEIRPAGRNHYCVWTPNALRNFLNKIGAKVDDHQAIVNKDVLDFRIARGSDGKISGYKINPLFFVFLDNCKDLGSSVKFDINSVRQLNPTIAGKIFFKELKYSSVKKYYMKLK</sequence>
<evidence type="ECO:0000313" key="2">
    <source>
        <dbReference type="Proteomes" id="UP000267246"/>
    </source>
</evidence>
<proteinExistence type="predicted"/>
<dbReference type="AlphaFoldDB" id="A0A3M0A6H6"/>
<comment type="caution">
    <text evidence="1">The sequence shown here is derived from an EMBL/GenBank/DDBJ whole genome shotgun (WGS) entry which is preliminary data.</text>
</comment>
<reference evidence="1 2" key="1">
    <citation type="submission" date="2018-10" db="EMBL/GenBank/DDBJ databases">
        <title>Genomic Encyclopedia of Archaeal and Bacterial Type Strains, Phase II (KMG-II): from individual species to whole genera.</title>
        <authorList>
            <person name="Goeker M."/>
        </authorList>
    </citation>
    <scope>NUCLEOTIDE SEQUENCE [LARGE SCALE GENOMIC DNA]</scope>
    <source>
        <strain evidence="1 2">ATCC 29870</strain>
    </source>
</reference>
<dbReference type="EMBL" id="REFI01000005">
    <property type="protein sequence ID" value="RMA79109.1"/>
    <property type="molecule type" value="Genomic_DNA"/>
</dbReference>
<gene>
    <name evidence="1" type="ORF">JN00_0160</name>
</gene>
<name>A0A3M0A6H6_9BACT</name>
<keyword evidence="2" id="KW-1185">Reference proteome</keyword>
<evidence type="ECO:0000313" key="1">
    <source>
        <dbReference type="EMBL" id="RMA79109.1"/>
    </source>
</evidence>
<organism evidence="1 2">
    <name type="scientific">Metamycoplasma subdolum</name>
    <dbReference type="NCBI Taxonomy" id="92407"/>
    <lineage>
        <taxon>Bacteria</taxon>
        <taxon>Bacillati</taxon>
        <taxon>Mycoplasmatota</taxon>
        <taxon>Mycoplasmoidales</taxon>
        <taxon>Metamycoplasmataceae</taxon>
        <taxon>Metamycoplasma</taxon>
    </lineage>
</organism>
<protein>
    <submittedName>
        <fullName evidence="1">Uncharacterized protein</fullName>
    </submittedName>
</protein>
<dbReference type="Proteomes" id="UP000267246">
    <property type="component" value="Unassembled WGS sequence"/>
</dbReference>